<dbReference type="RefSeq" id="WP_116848352.1">
    <property type="nucleotide sequence ID" value="NZ_QTJU01000006.1"/>
</dbReference>
<dbReference type="PIRSF" id="PIRSF000103">
    <property type="entry name" value="HIBADH"/>
    <property type="match status" value="1"/>
</dbReference>
<dbReference type="InterPro" id="IPR013328">
    <property type="entry name" value="6PGD_dom2"/>
</dbReference>
<comment type="caution">
    <text evidence="4">The sequence shown here is derived from an EMBL/GenBank/DDBJ whole genome shotgun (WGS) entry which is preliminary data.</text>
</comment>
<dbReference type="InterPro" id="IPR015815">
    <property type="entry name" value="HIBADH-related"/>
</dbReference>
<dbReference type="EMBL" id="QTJU01000006">
    <property type="protein sequence ID" value="RFM27045.1"/>
    <property type="molecule type" value="Genomic_DNA"/>
</dbReference>
<dbReference type="Gene3D" id="3.40.50.720">
    <property type="entry name" value="NAD(P)-binding Rossmann-like Domain"/>
    <property type="match status" value="1"/>
</dbReference>
<gene>
    <name evidence="4" type="ORF">DXN05_16375</name>
</gene>
<dbReference type="GO" id="GO:0050661">
    <property type="term" value="F:NADP binding"/>
    <property type="evidence" value="ECO:0007669"/>
    <property type="project" value="InterPro"/>
</dbReference>
<evidence type="ECO:0000256" key="2">
    <source>
        <dbReference type="PIRSR" id="PIRSR000103-1"/>
    </source>
</evidence>
<dbReference type="InterPro" id="IPR051265">
    <property type="entry name" value="HIBADH-related_NP60_sf"/>
</dbReference>
<protein>
    <submittedName>
        <fullName evidence="4">NAD(P)-dependent oxidoreductase</fullName>
    </submittedName>
</protein>
<sequence>MIAFLGMGLLGSNFVKAMIKKGEQVQVWNRTPSKAKALEADGAKAFEDVAAAVKGAAVIHVTLKDDGTVNEVLAAASAGFEPGAVIIDHTTTSAEGAVQRTKDWKAKGFTYLHAPVFMGPSNALESTGIMLVSGDQEVIRQWEPALAKMTGRVINFGTEEGRAAGMKLTGNLFLITFTAGIADTLSLAKALHIPVEDLNTLFDTWNPGAGLPARLKRVASGNYEQASWELNMARKDTGLFMQAAAQAGTPLAVIPAIAKEMDRWIEKGYGSNDWTVIGKDAVS</sequence>
<dbReference type="OrthoDB" id="9777604at2"/>
<dbReference type="InterPro" id="IPR006115">
    <property type="entry name" value="6PGDH_NADP-bd"/>
</dbReference>
<dbReference type="PANTHER" id="PTHR43580">
    <property type="entry name" value="OXIDOREDUCTASE GLYR1-RELATED"/>
    <property type="match status" value="1"/>
</dbReference>
<keyword evidence="5" id="KW-1185">Reference proteome</keyword>
<accession>A0A3E1NGG6</accession>
<dbReference type="PANTHER" id="PTHR43580:SF2">
    <property type="entry name" value="CYTOKINE-LIKE NUCLEAR FACTOR N-PAC"/>
    <property type="match status" value="1"/>
</dbReference>
<name>A0A3E1NGG6_9BACT</name>
<proteinExistence type="predicted"/>
<evidence type="ECO:0000313" key="5">
    <source>
        <dbReference type="Proteomes" id="UP000261284"/>
    </source>
</evidence>
<dbReference type="Pfam" id="PF03446">
    <property type="entry name" value="NAD_binding_2"/>
    <property type="match status" value="1"/>
</dbReference>
<dbReference type="SUPFAM" id="SSF48179">
    <property type="entry name" value="6-phosphogluconate dehydrogenase C-terminal domain-like"/>
    <property type="match status" value="1"/>
</dbReference>
<dbReference type="Gene3D" id="1.10.1040.10">
    <property type="entry name" value="N-(1-d-carboxylethyl)-l-norvaline Dehydrogenase, domain 2"/>
    <property type="match status" value="1"/>
</dbReference>
<dbReference type="GO" id="GO:0016491">
    <property type="term" value="F:oxidoreductase activity"/>
    <property type="evidence" value="ECO:0007669"/>
    <property type="project" value="UniProtKB-KW"/>
</dbReference>
<reference evidence="4 5" key="1">
    <citation type="submission" date="2018-08" db="EMBL/GenBank/DDBJ databases">
        <title>Chitinophagaceae sp. K23C18032701, a novel bacterium isolated from forest soil.</title>
        <authorList>
            <person name="Wang C."/>
        </authorList>
    </citation>
    <scope>NUCLEOTIDE SEQUENCE [LARGE SCALE GENOMIC DNA]</scope>
    <source>
        <strain evidence="4 5">K23C18032701</strain>
    </source>
</reference>
<evidence type="ECO:0000313" key="4">
    <source>
        <dbReference type="EMBL" id="RFM27045.1"/>
    </source>
</evidence>
<evidence type="ECO:0000259" key="3">
    <source>
        <dbReference type="Pfam" id="PF03446"/>
    </source>
</evidence>
<feature type="active site" evidence="2">
    <location>
        <position position="167"/>
    </location>
</feature>
<dbReference type="SUPFAM" id="SSF51735">
    <property type="entry name" value="NAD(P)-binding Rossmann-fold domains"/>
    <property type="match status" value="1"/>
</dbReference>
<keyword evidence="1" id="KW-0560">Oxidoreductase</keyword>
<dbReference type="InterPro" id="IPR008927">
    <property type="entry name" value="6-PGluconate_DH-like_C_sf"/>
</dbReference>
<dbReference type="InterPro" id="IPR036291">
    <property type="entry name" value="NAD(P)-bd_dom_sf"/>
</dbReference>
<dbReference type="AlphaFoldDB" id="A0A3E1NGG6"/>
<dbReference type="Proteomes" id="UP000261284">
    <property type="component" value="Unassembled WGS sequence"/>
</dbReference>
<organism evidence="4 5">
    <name type="scientific">Deminuibacter soli</name>
    <dbReference type="NCBI Taxonomy" id="2291815"/>
    <lineage>
        <taxon>Bacteria</taxon>
        <taxon>Pseudomonadati</taxon>
        <taxon>Bacteroidota</taxon>
        <taxon>Chitinophagia</taxon>
        <taxon>Chitinophagales</taxon>
        <taxon>Chitinophagaceae</taxon>
        <taxon>Deminuibacter</taxon>
    </lineage>
</organism>
<feature type="domain" description="6-phosphogluconate dehydrogenase NADP-binding" evidence="3">
    <location>
        <begin position="2"/>
        <end position="154"/>
    </location>
</feature>
<evidence type="ECO:0000256" key="1">
    <source>
        <dbReference type="ARBA" id="ARBA00023002"/>
    </source>
</evidence>